<comment type="caution">
    <text evidence="1">The sequence shown here is derived from an EMBL/GenBank/DDBJ whole genome shotgun (WGS) entry which is preliminary data.</text>
</comment>
<sequence>MTPIPDFTIAKLKIIDGGPNERGARLLASFELQIIGLIIEGCVLIENSVGVVRAGGPIGKTSQGHKASVAILDPVLKRALTRRIAAAYSGLTGREVADE</sequence>
<organism evidence="1 2">
    <name type="scientific">Paracoccus nototheniae</name>
    <dbReference type="NCBI Taxonomy" id="2489002"/>
    <lineage>
        <taxon>Bacteria</taxon>
        <taxon>Pseudomonadati</taxon>
        <taxon>Pseudomonadota</taxon>
        <taxon>Alphaproteobacteria</taxon>
        <taxon>Rhodobacterales</taxon>
        <taxon>Paracoccaceae</taxon>
        <taxon>Paracoccus</taxon>
    </lineage>
</organism>
<proteinExistence type="predicted"/>
<dbReference type="EMBL" id="JBHTOQ010000020">
    <property type="protein sequence ID" value="MFD1481458.1"/>
    <property type="molecule type" value="Genomic_DNA"/>
</dbReference>
<keyword evidence="2" id="KW-1185">Reference proteome</keyword>
<name>A0ABW4DWR9_9RHOB</name>
<gene>
    <name evidence="1" type="ORF">ACFQ5P_09125</name>
</gene>
<dbReference type="RefSeq" id="WP_131577430.1">
    <property type="nucleotide sequence ID" value="NZ_CBCSAJ010000068.1"/>
</dbReference>
<protein>
    <submittedName>
        <fullName evidence="1">Uncharacterized protein</fullName>
    </submittedName>
</protein>
<reference evidence="2" key="1">
    <citation type="journal article" date="2019" name="Int. J. Syst. Evol. Microbiol.">
        <title>The Global Catalogue of Microorganisms (GCM) 10K type strain sequencing project: providing services to taxonomists for standard genome sequencing and annotation.</title>
        <authorList>
            <consortium name="The Broad Institute Genomics Platform"/>
            <consortium name="The Broad Institute Genome Sequencing Center for Infectious Disease"/>
            <person name="Wu L."/>
            <person name="Ma J."/>
        </authorList>
    </citation>
    <scope>NUCLEOTIDE SEQUENCE [LARGE SCALE GENOMIC DNA]</scope>
    <source>
        <strain evidence="2">CCM 8875</strain>
    </source>
</reference>
<evidence type="ECO:0000313" key="2">
    <source>
        <dbReference type="Proteomes" id="UP001597302"/>
    </source>
</evidence>
<accession>A0ABW4DWR9</accession>
<dbReference type="Proteomes" id="UP001597302">
    <property type="component" value="Unassembled WGS sequence"/>
</dbReference>
<evidence type="ECO:0000313" key="1">
    <source>
        <dbReference type="EMBL" id="MFD1481458.1"/>
    </source>
</evidence>